<dbReference type="SUPFAM" id="SSF55797">
    <property type="entry name" value="PR-1-like"/>
    <property type="match status" value="1"/>
</dbReference>
<accession>A0AA43QER6</accession>
<evidence type="ECO:0000256" key="1">
    <source>
        <dbReference type="SAM" id="MobiDB-lite"/>
    </source>
</evidence>
<feature type="domain" description="SCP" evidence="3">
    <location>
        <begin position="142"/>
        <end position="276"/>
    </location>
</feature>
<reference evidence="4" key="1">
    <citation type="journal article" date="2023" name="Genome Biol. Evol.">
        <title>First Whole Genome Sequence and Flow Cytometry Genome Size Data for the Lichen-Forming Fungus Ramalina farinacea (Ascomycota).</title>
        <authorList>
            <person name="Llewellyn T."/>
            <person name="Mian S."/>
            <person name="Hill R."/>
            <person name="Leitch I.J."/>
            <person name="Gaya E."/>
        </authorList>
    </citation>
    <scope>NUCLEOTIDE SEQUENCE</scope>
    <source>
        <strain evidence="4">LIQ254RAFAR</strain>
    </source>
</reference>
<organism evidence="4 5">
    <name type="scientific">Ramalina farinacea</name>
    <dbReference type="NCBI Taxonomy" id="258253"/>
    <lineage>
        <taxon>Eukaryota</taxon>
        <taxon>Fungi</taxon>
        <taxon>Dikarya</taxon>
        <taxon>Ascomycota</taxon>
        <taxon>Pezizomycotina</taxon>
        <taxon>Lecanoromycetes</taxon>
        <taxon>OSLEUM clade</taxon>
        <taxon>Lecanoromycetidae</taxon>
        <taxon>Lecanorales</taxon>
        <taxon>Lecanorineae</taxon>
        <taxon>Ramalinaceae</taxon>
        <taxon>Ramalina</taxon>
    </lineage>
</organism>
<dbReference type="InterPro" id="IPR014044">
    <property type="entry name" value="CAP_dom"/>
</dbReference>
<feature type="signal peptide" evidence="2">
    <location>
        <begin position="1"/>
        <end position="18"/>
    </location>
</feature>
<dbReference type="Gene3D" id="3.40.33.10">
    <property type="entry name" value="CAP"/>
    <property type="match status" value="1"/>
</dbReference>
<comment type="caution">
    <text evidence="4">The sequence shown here is derived from an EMBL/GenBank/DDBJ whole genome shotgun (WGS) entry which is preliminary data.</text>
</comment>
<name>A0AA43QER6_9LECA</name>
<dbReference type="AlphaFoldDB" id="A0AA43QER6"/>
<sequence length="277" mass="28712">MRTSSIVISALLGAGAIAHPTLRGLHVHHKRGPAELVNSWDEGNTHYEEFESTTTVVLPAGEQAPSTTTSEQQPAIEDKHVTPNTNNNNNNNQQQAAYSPQEHHDAVPATTTTPVPSVTPSVTPVSSPATSSGGDSGNAMLDSFNKMRAQWNPALKPYTWDATLAANAAKTVKDDGGSVMTHELNPGSNAQCIAEGSDGNGADGRTGFEQAAAMWMCEKPAGSLDCGSAKNSNGDTGHADIISSGSYSTVGCAYQASTTGGTATGDGQKGLWACDYH</sequence>
<feature type="compositionally biased region" description="Low complexity" evidence="1">
    <location>
        <begin position="107"/>
        <end position="132"/>
    </location>
</feature>
<feature type="region of interest" description="Disordered" evidence="1">
    <location>
        <begin position="62"/>
        <end position="140"/>
    </location>
</feature>
<keyword evidence="2" id="KW-0732">Signal</keyword>
<feature type="compositionally biased region" description="Low complexity" evidence="1">
    <location>
        <begin position="84"/>
        <end position="95"/>
    </location>
</feature>
<evidence type="ECO:0000256" key="2">
    <source>
        <dbReference type="SAM" id="SignalP"/>
    </source>
</evidence>
<feature type="chain" id="PRO_5041204187" description="SCP domain-containing protein" evidence="2">
    <location>
        <begin position="19"/>
        <end position="277"/>
    </location>
</feature>
<evidence type="ECO:0000313" key="4">
    <source>
        <dbReference type="EMBL" id="MDI1485245.1"/>
    </source>
</evidence>
<dbReference type="InterPro" id="IPR035940">
    <property type="entry name" value="CAP_sf"/>
</dbReference>
<proteinExistence type="predicted"/>
<dbReference type="EMBL" id="JAPUFD010000001">
    <property type="protein sequence ID" value="MDI1485245.1"/>
    <property type="molecule type" value="Genomic_DNA"/>
</dbReference>
<gene>
    <name evidence="4" type="ORF">OHK93_000382</name>
</gene>
<keyword evidence="5" id="KW-1185">Reference proteome</keyword>
<dbReference type="Pfam" id="PF00188">
    <property type="entry name" value="CAP"/>
    <property type="match status" value="1"/>
</dbReference>
<feature type="compositionally biased region" description="Polar residues" evidence="1">
    <location>
        <begin position="64"/>
        <end position="73"/>
    </location>
</feature>
<dbReference type="Proteomes" id="UP001161017">
    <property type="component" value="Unassembled WGS sequence"/>
</dbReference>
<protein>
    <recommendedName>
        <fullName evidence="3">SCP domain-containing protein</fullName>
    </recommendedName>
</protein>
<evidence type="ECO:0000259" key="3">
    <source>
        <dbReference type="Pfam" id="PF00188"/>
    </source>
</evidence>
<evidence type="ECO:0000313" key="5">
    <source>
        <dbReference type="Proteomes" id="UP001161017"/>
    </source>
</evidence>